<sequence>MVTLKVACDAAFSFYILKFLSKLDDKNLRNGNLILST</sequence>
<proteinExistence type="predicted"/>
<dbReference type="EMBL" id="JAGGKV010000029">
    <property type="protein sequence ID" value="MBP1967102.1"/>
    <property type="molecule type" value="Genomic_DNA"/>
</dbReference>
<evidence type="ECO:0000313" key="1">
    <source>
        <dbReference type="EMBL" id="MBP1967102.1"/>
    </source>
</evidence>
<reference evidence="1 2" key="1">
    <citation type="submission" date="2021-03" db="EMBL/GenBank/DDBJ databases">
        <title>Genomic Encyclopedia of Type Strains, Phase IV (KMG-IV): sequencing the most valuable type-strain genomes for metagenomic binning, comparative biology and taxonomic classification.</title>
        <authorList>
            <person name="Goeker M."/>
        </authorList>
    </citation>
    <scope>NUCLEOTIDE SEQUENCE [LARGE SCALE GENOMIC DNA]</scope>
    <source>
        <strain evidence="1 2">DSM 24950</strain>
    </source>
</reference>
<organism evidence="1 2">
    <name type="scientific">Paenibacillus aceris</name>
    <dbReference type="NCBI Taxonomy" id="869555"/>
    <lineage>
        <taxon>Bacteria</taxon>
        <taxon>Bacillati</taxon>
        <taxon>Bacillota</taxon>
        <taxon>Bacilli</taxon>
        <taxon>Bacillales</taxon>
        <taxon>Paenibacillaceae</taxon>
        <taxon>Paenibacillus</taxon>
    </lineage>
</organism>
<comment type="caution">
    <text evidence="1">The sequence shown here is derived from an EMBL/GenBank/DDBJ whole genome shotgun (WGS) entry which is preliminary data.</text>
</comment>
<keyword evidence="2" id="KW-1185">Reference proteome</keyword>
<gene>
    <name evidence="1" type="ORF">J2Z65_006366</name>
</gene>
<protein>
    <submittedName>
        <fullName evidence="1">Uncharacterized protein</fullName>
    </submittedName>
</protein>
<name>A0ABS4I836_9BACL</name>
<evidence type="ECO:0000313" key="2">
    <source>
        <dbReference type="Proteomes" id="UP001519344"/>
    </source>
</evidence>
<dbReference type="Proteomes" id="UP001519344">
    <property type="component" value="Unassembled WGS sequence"/>
</dbReference>
<accession>A0ABS4I836</accession>